<accession>A0A3P7UJ40</accession>
<reference evidence="1 2" key="1">
    <citation type="submission" date="2018-11" db="EMBL/GenBank/DDBJ databases">
        <authorList>
            <consortium name="Pathogen Informatics"/>
        </authorList>
    </citation>
    <scope>NUCLEOTIDE SEQUENCE [LARGE SCALE GENOMIC DNA]</scope>
</reference>
<dbReference type="OrthoDB" id="5864342at2759"/>
<evidence type="ECO:0000313" key="2">
    <source>
        <dbReference type="Proteomes" id="UP000050761"/>
    </source>
</evidence>
<keyword evidence="2" id="KW-1185">Reference proteome</keyword>
<dbReference type="EMBL" id="UZAH01009124">
    <property type="protein sequence ID" value="VDO35160.1"/>
    <property type="molecule type" value="Genomic_DNA"/>
</dbReference>
<organism evidence="2 3">
    <name type="scientific">Heligmosomoides polygyrus</name>
    <name type="common">Parasitic roundworm</name>
    <dbReference type="NCBI Taxonomy" id="6339"/>
    <lineage>
        <taxon>Eukaryota</taxon>
        <taxon>Metazoa</taxon>
        <taxon>Ecdysozoa</taxon>
        <taxon>Nematoda</taxon>
        <taxon>Chromadorea</taxon>
        <taxon>Rhabditida</taxon>
        <taxon>Rhabditina</taxon>
        <taxon>Rhabditomorpha</taxon>
        <taxon>Strongyloidea</taxon>
        <taxon>Heligmosomidae</taxon>
        <taxon>Heligmosomoides</taxon>
    </lineage>
</organism>
<dbReference type="Proteomes" id="UP000050761">
    <property type="component" value="Unassembled WGS sequence"/>
</dbReference>
<evidence type="ECO:0000313" key="1">
    <source>
        <dbReference type="EMBL" id="VDO35160.1"/>
    </source>
</evidence>
<reference evidence="3" key="2">
    <citation type="submission" date="2019-09" db="UniProtKB">
        <authorList>
            <consortium name="WormBaseParasite"/>
        </authorList>
    </citation>
    <scope>IDENTIFICATION</scope>
</reference>
<protein>
    <submittedName>
        <fullName evidence="3">DUF4258 domain-containing protein</fullName>
    </submittedName>
</protein>
<sequence>MHIYYSENIIRICLTLPGTFIIKAFHNDFQLAYNNGLEALVADGVFSMHPNGKEKNGQLYTIHVVCKGKVHVPMLYALTNKKTEQVYTSGAH</sequence>
<dbReference type="WBParaSite" id="HPBE_0000344501-mRNA-1">
    <property type="protein sequence ID" value="HPBE_0000344501-mRNA-1"/>
    <property type="gene ID" value="HPBE_0000344501"/>
</dbReference>
<dbReference type="AlphaFoldDB" id="A0A183FBA3"/>
<evidence type="ECO:0000313" key="3">
    <source>
        <dbReference type="WBParaSite" id="HPBE_0000344501-mRNA-1"/>
    </source>
</evidence>
<name>A0A183FBA3_HELPZ</name>
<gene>
    <name evidence="1" type="ORF">HPBE_LOCUS3446</name>
</gene>
<accession>A0A183FBA3</accession>
<proteinExistence type="predicted"/>